<name>A0A1G8CPN5_9BACI</name>
<keyword evidence="2" id="KW-1185">Reference proteome</keyword>
<dbReference type="STRING" id="930129.SAMN05216352_101404"/>
<evidence type="ECO:0000313" key="2">
    <source>
        <dbReference type="Proteomes" id="UP000199017"/>
    </source>
</evidence>
<dbReference type="Proteomes" id="UP000199017">
    <property type="component" value="Unassembled WGS sequence"/>
</dbReference>
<dbReference type="RefSeq" id="WP_091580124.1">
    <property type="nucleotide sequence ID" value="NZ_FNDU01000001.1"/>
</dbReference>
<sequence length="66" mass="7898">MNSESAKVQLNVRVRKETAQLLEEVVEYYQENTKYGKVHKGEVLTDIIEKSHKIMEKQKLMTRRKY</sequence>
<protein>
    <submittedName>
        <fullName evidence="1">Uncharacterized protein</fullName>
    </submittedName>
</protein>
<dbReference type="AlphaFoldDB" id="A0A1G8CPN5"/>
<accession>A0A1G8CPN5</accession>
<dbReference type="EMBL" id="FNDU01000001">
    <property type="protein sequence ID" value="SDH47438.1"/>
    <property type="molecule type" value="Genomic_DNA"/>
</dbReference>
<organism evidence="1 2">
    <name type="scientific">Alteribacillus bidgolensis</name>
    <dbReference type="NCBI Taxonomy" id="930129"/>
    <lineage>
        <taxon>Bacteria</taxon>
        <taxon>Bacillati</taxon>
        <taxon>Bacillota</taxon>
        <taxon>Bacilli</taxon>
        <taxon>Bacillales</taxon>
        <taxon>Bacillaceae</taxon>
        <taxon>Alteribacillus</taxon>
    </lineage>
</organism>
<reference evidence="1 2" key="1">
    <citation type="submission" date="2016-10" db="EMBL/GenBank/DDBJ databases">
        <authorList>
            <person name="de Groot N.N."/>
        </authorList>
    </citation>
    <scope>NUCLEOTIDE SEQUENCE [LARGE SCALE GENOMIC DNA]</scope>
    <source>
        <strain evidence="2">P4B,CCM 7963,CECT 7998,DSM 25260,IBRC-M 10614,KCTC 13821</strain>
    </source>
</reference>
<evidence type="ECO:0000313" key="1">
    <source>
        <dbReference type="EMBL" id="SDH47438.1"/>
    </source>
</evidence>
<gene>
    <name evidence="1" type="ORF">SAMN05216352_101404</name>
</gene>
<proteinExistence type="predicted"/>
<dbReference type="OrthoDB" id="2913034at2"/>